<feature type="chain" id="PRO_5042953173" description="FAS1 domain-containing protein" evidence="11">
    <location>
        <begin position="24"/>
        <end position="246"/>
    </location>
</feature>
<dbReference type="InterPro" id="IPR045003">
    <property type="entry name" value="FLA_A"/>
</dbReference>
<keyword evidence="14" id="KW-1185">Reference proteome</keyword>
<feature type="region of interest" description="Disordered" evidence="10">
    <location>
        <begin position="192"/>
        <end position="225"/>
    </location>
</feature>
<keyword evidence="8" id="KW-0325">Glycoprotein</keyword>
<keyword evidence="5 11" id="KW-0732">Signal</keyword>
<evidence type="ECO:0000256" key="3">
    <source>
        <dbReference type="ARBA" id="ARBA00022475"/>
    </source>
</evidence>
<comment type="similarity">
    <text evidence="2">Belongs to the fasciclin-like AGP family.</text>
</comment>
<feature type="signal peptide" evidence="11">
    <location>
        <begin position="1"/>
        <end position="23"/>
    </location>
</feature>
<evidence type="ECO:0000256" key="6">
    <source>
        <dbReference type="ARBA" id="ARBA00022974"/>
    </source>
</evidence>
<dbReference type="InterPro" id="IPR000782">
    <property type="entry name" value="FAS1_domain"/>
</dbReference>
<dbReference type="GO" id="GO:0098552">
    <property type="term" value="C:side of membrane"/>
    <property type="evidence" value="ECO:0007669"/>
    <property type="project" value="UniProtKB-KW"/>
</dbReference>
<evidence type="ECO:0000313" key="14">
    <source>
        <dbReference type="Proteomes" id="UP001327560"/>
    </source>
</evidence>
<keyword evidence="7" id="KW-0472">Membrane</keyword>
<evidence type="ECO:0000256" key="11">
    <source>
        <dbReference type="SAM" id="SignalP"/>
    </source>
</evidence>
<dbReference type="AlphaFoldDB" id="A0AAQ3Q3X1"/>
<dbReference type="PROSITE" id="PS50213">
    <property type="entry name" value="FAS1"/>
    <property type="match status" value="1"/>
</dbReference>
<evidence type="ECO:0000256" key="7">
    <source>
        <dbReference type="ARBA" id="ARBA00023136"/>
    </source>
</evidence>
<dbReference type="SMART" id="SM00554">
    <property type="entry name" value="FAS1"/>
    <property type="match status" value="1"/>
</dbReference>
<dbReference type="Gene3D" id="2.30.180.10">
    <property type="entry name" value="FAS1 domain"/>
    <property type="match status" value="1"/>
</dbReference>
<evidence type="ECO:0000256" key="4">
    <source>
        <dbReference type="ARBA" id="ARBA00022622"/>
    </source>
</evidence>
<dbReference type="Proteomes" id="UP001327560">
    <property type="component" value="Chromosome 1"/>
</dbReference>
<dbReference type="Pfam" id="PF02469">
    <property type="entry name" value="Fasciclin"/>
    <property type="match status" value="1"/>
</dbReference>
<evidence type="ECO:0000256" key="9">
    <source>
        <dbReference type="ARBA" id="ARBA00024686"/>
    </source>
</evidence>
<feature type="domain" description="FAS1" evidence="12">
    <location>
        <begin position="35"/>
        <end position="180"/>
    </location>
</feature>
<evidence type="ECO:0000256" key="10">
    <source>
        <dbReference type="SAM" id="MobiDB-lite"/>
    </source>
</evidence>
<keyword evidence="4" id="KW-0336">GPI-anchor</keyword>
<dbReference type="SUPFAM" id="SSF82153">
    <property type="entry name" value="FAS1 domain"/>
    <property type="match status" value="1"/>
</dbReference>
<name>A0AAQ3Q3X1_9LILI</name>
<sequence>MAVVSALLALGTLLLLAAPLASSQPTAAAPAPAGPLNLTAILVKGGQYTAFIRLLQQTRVDEQINSQLNNSFNGLTVFAPTDNAFSGLKPGTLNSLTDQEQVQLVLYHVLPRFYSLTTFQTASNPLPTQASGKTGVFTVNVTTSTNSNQANVTSGLVNTPINTALYSDFPLAVYSIEKVLLPNEIFGPKPPAAAPAPATKKPGAAGATGEGDAAPAPKGEDSGASATAAEWSFVAGVGVLSIAAAW</sequence>
<evidence type="ECO:0000259" key="12">
    <source>
        <dbReference type="PROSITE" id="PS50213"/>
    </source>
</evidence>
<dbReference type="PANTHER" id="PTHR32077:SF54">
    <property type="entry name" value="FASCICLIN-LIKE ARABINOGALACTAN PROTEIN 13-RELATED"/>
    <property type="match status" value="1"/>
</dbReference>
<proteinExistence type="inferred from homology"/>
<accession>A0AAQ3Q3X1</accession>
<comment type="subcellular location">
    <subcellularLocation>
        <location evidence="1">Cell membrane</location>
        <topology evidence="1">Lipid-anchor</topology>
        <topology evidence="1">GPI-anchor</topology>
    </subcellularLocation>
</comment>
<dbReference type="InterPro" id="IPR036378">
    <property type="entry name" value="FAS1_dom_sf"/>
</dbReference>
<dbReference type="GO" id="GO:0009834">
    <property type="term" value="P:plant-type secondary cell wall biogenesis"/>
    <property type="evidence" value="ECO:0007669"/>
    <property type="project" value="TreeGrafter"/>
</dbReference>
<dbReference type="FunFam" id="2.30.180.10:FF:000006">
    <property type="entry name" value="Fasciclin-like arabinogalactan protein 11"/>
    <property type="match status" value="1"/>
</dbReference>
<reference evidence="13 14" key="1">
    <citation type="submission" date="2023-10" db="EMBL/GenBank/DDBJ databases">
        <title>Chromosome-scale genome assembly provides insights into flower coloration mechanisms of Canna indica.</title>
        <authorList>
            <person name="Li C."/>
        </authorList>
    </citation>
    <scope>NUCLEOTIDE SEQUENCE [LARGE SCALE GENOMIC DNA]</scope>
    <source>
        <tissue evidence="13">Flower</tissue>
    </source>
</reference>
<dbReference type="PANTHER" id="PTHR32077">
    <property type="entry name" value="FASCICLIN-LIKE ARABINOGALACTAN PROTEIN"/>
    <property type="match status" value="1"/>
</dbReference>
<protein>
    <recommendedName>
        <fullName evidence="12">FAS1 domain-containing protein</fullName>
    </recommendedName>
</protein>
<evidence type="ECO:0000256" key="2">
    <source>
        <dbReference type="ARBA" id="ARBA00007843"/>
    </source>
</evidence>
<evidence type="ECO:0000313" key="13">
    <source>
        <dbReference type="EMBL" id="WOK95665.1"/>
    </source>
</evidence>
<keyword evidence="3" id="KW-1003">Cell membrane</keyword>
<feature type="compositionally biased region" description="Low complexity" evidence="10">
    <location>
        <begin position="195"/>
        <end position="217"/>
    </location>
</feature>
<gene>
    <name evidence="13" type="ORF">Cni_G04372</name>
</gene>
<comment type="function">
    <text evidence="9">May be a cell surface adhesion protein.</text>
</comment>
<organism evidence="13 14">
    <name type="scientific">Canna indica</name>
    <name type="common">Indian-shot</name>
    <dbReference type="NCBI Taxonomy" id="4628"/>
    <lineage>
        <taxon>Eukaryota</taxon>
        <taxon>Viridiplantae</taxon>
        <taxon>Streptophyta</taxon>
        <taxon>Embryophyta</taxon>
        <taxon>Tracheophyta</taxon>
        <taxon>Spermatophyta</taxon>
        <taxon>Magnoliopsida</taxon>
        <taxon>Liliopsida</taxon>
        <taxon>Zingiberales</taxon>
        <taxon>Cannaceae</taxon>
        <taxon>Canna</taxon>
    </lineage>
</organism>
<evidence type="ECO:0000256" key="1">
    <source>
        <dbReference type="ARBA" id="ARBA00004609"/>
    </source>
</evidence>
<dbReference type="EMBL" id="CP136890">
    <property type="protein sequence ID" value="WOK95665.1"/>
    <property type="molecule type" value="Genomic_DNA"/>
</dbReference>
<evidence type="ECO:0000256" key="5">
    <source>
        <dbReference type="ARBA" id="ARBA00022729"/>
    </source>
</evidence>
<keyword evidence="4" id="KW-0449">Lipoprotein</keyword>
<keyword evidence="6" id="KW-0654">Proteoglycan</keyword>
<evidence type="ECO:0000256" key="8">
    <source>
        <dbReference type="ARBA" id="ARBA00023180"/>
    </source>
</evidence>
<dbReference type="GO" id="GO:0005886">
    <property type="term" value="C:plasma membrane"/>
    <property type="evidence" value="ECO:0007669"/>
    <property type="project" value="UniProtKB-SubCell"/>
</dbReference>